<dbReference type="PANTHER" id="PTHR13914">
    <property type="entry name" value="PROLINE OXIDASE"/>
    <property type="match status" value="1"/>
</dbReference>
<evidence type="ECO:0000256" key="1">
    <source>
        <dbReference type="ARBA" id="ARBA00023002"/>
    </source>
</evidence>
<dbReference type="PANTHER" id="PTHR13914:SF0">
    <property type="entry name" value="PROLINE DEHYDROGENASE 1, MITOCHONDRIAL"/>
    <property type="match status" value="1"/>
</dbReference>
<dbReference type="Proteomes" id="UP000177690">
    <property type="component" value="Unassembled WGS sequence"/>
</dbReference>
<dbReference type="InterPro" id="IPR029041">
    <property type="entry name" value="FAD-linked_oxidoreductase-like"/>
</dbReference>
<dbReference type="InterPro" id="IPR015659">
    <property type="entry name" value="Proline_oxidase"/>
</dbReference>
<feature type="domain" description="Proline dehydrogenase" evidence="2">
    <location>
        <begin position="94"/>
        <end position="371"/>
    </location>
</feature>
<evidence type="ECO:0000259" key="2">
    <source>
        <dbReference type="Pfam" id="PF01619"/>
    </source>
</evidence>
<sequence>MQITNPVTWFGKNPEVIKRFISFLSAIICLESPYTAAKLFREKFGSLKGGLPLPFLPLFLLARISPWLFFQTLKLGINLFASRFIAGNGTKEVLNAIKNYSQKGCLVNLDILGEAVISESEAARYQEAYLKLIGEIGSKIPYSSLSISLKGSAFYSQFNPCAPEYASEKICERLRPILIAVKKFGGHAYLDAEEYNFREIHFLIFKKLYKEFGNLIRFVLQAYLRSSGETLNKLAVLSDYKNPLWVRLVRGAYWDFECYRSEILGWEHPPVWQGKQQTDDNYHELLREGIENGLRIIPATHNIPSIGFAERYSQNRVHPVPEYQVLFGIGEAIAEELVKKEIPVRFYMPILFPKGDLAEAMAYLLRRINESQLSFIMQSSKEELKKSLAIIQSLKNRNKEVQPSP</sequence>
<dbReference type="InterPro" id="IPR002872">
    <property type="entry name" value="Proline_DH_dom"/>
</dbReference>
<reference evidence="3 4" key="1">
    <citation type="journal article" date="2016" name="Nat. Commun.">
        <title>Thousands of microbial genomes shed light on interconnected biogeochemical processes in an aquifer system.</title>
        <authorList>
            <person name="Anantharaman K."/>
            <person name="Brown C.T."/>
            <person name="Hug L.A."/>
            <person name="Sharon I."/>
            <person name="Castelle C.J."/>
            <person name="Probst A.J."/>
            <person name="Thomas B.C."/>
            <person name="Singh A."/>
            <person name="Wilkins M.J."/>
            <person name="Karaoz U."/>
            <person name="Brodie E.L."/>
            <person name="Williams K.H."/>
            <person name="Hubbard S.S."/>
            <person name="Banfield J.F."/>
        </authorList>
    </citation>
    <scope>NUCLEOTIDE SEQUENCE [LARGE SCALE GENOMIC DNA]</scope>
</reference>
<dbReference type="AlphaFoldDB" id="A0A1G1ZS70"/>
<comment type="caution">
    <text evidence="3">The sequence shown here is derived from an EMBL/GenBank/DDBJ whole genome shotgun (WGS) entry which is preliminary data.</text>
</comment>
<evidence type="ECO:0000313" key="4">
    <source>
        <dbReference type="Proteomes" id="UP000177690"/>
    </source>
</evidence>
<name>A0A1G1ZS70_9BACT</name>
<accession>A0A1G1ZS70</accession>
<dbReference type="Gene3D" id="3.20.20.220">
    <property type="match status" value="1"/>
</dbReference>
<dbReference type="Pfam" id="PF01619">
    <property type="entry name" value="Pro_dh"/>
    <property type="match status" value="1"/>
</dbReference>
<organism evidence="3 4">
    <name type="scientific">Candidatus Harrisonbacteria bacterium RIFCSPLOWO2_02_FULL_41_13b</name>
    <dbReference type="NCBI Taxonomy" id="1798409"/>
    <lineage>
        <taxon>Bacteria</taxon>
        <taxon>Candidatus Harrisoniibacteriota</taxon>
    </lineage>
</organism>
<dbReference type="STRING" id="1798409.A3I24_03355"/>
<keyword evidence="1" id="KW-0560">Oxidoreductase</keyword>
<gene>
    <name evidence="3" type="ORF">A3I24_03355</name>
</gene>
<evidence type="ECO:0000313" key="3">
    <source>
        <dbReference type="EMBL" id="OGY66687.1"/>
    </source>
</evidence>
<dbReference type="SUPFAM" id="SSF51730">
    <property type="entry name" value="FAD-linked oxidoreductase"/>
    <property type="match status" value="1"/>
</dbReference>
<dbReference type="EMBL" id="MHJL01000037">
    <property type="protein sequence ID" value="OGY66687.1"/>
    <property type="molecule type" value="Genomic_DNA"/>
</dbReference>
<proteinExistence type="predicted"/>
<protein>
    <recommendedName>
        <fullName evidence="2">Proline dehydrogenase domain-containing protein</fullName>
    </recommendedName>
</protein>
<dbReference type="GO" id="GO:0010133">
    <property type="term" value="P:L-proline catabolic process to L-glutamate"/>
    <property type="evidence" value="ECO:0007669"/>
    <property type="project" value="TreeGrafter"/>
</dbReference>
<dbReference type="GO" id="GO:0004657">
    <property type="term" value="F:proline dehydrogenase activity"/>
    <property type="evidence" value="ECO:0007669"/>
    <property type="project" value="InterPro"/>
</dbReference>
<dbReference type="GO" id="GO:0071949">
    <property type="term" value="F:FAD binding"/>
    <property type="evidence" value="ECO:0007669"/>
    <property type="project" value="TreeGrafter"/>
</dbReference>